<organism evidence="2">
    <name type="scientific">hydrothermal vent metagenome</name>
    <dbReference type="NCBI Taxonomy" id="652676"/>
    <lineage>
        <taxon>unclassified sequences</taxon>
        <taxon>metagenomes</taxon>
        <taxon>ecological metagenomes</taxon>
    </lineage>
</organism>
<sequence length="269" mass="27375">MKLNKSVITAAVVAAISAPAIASADTINMSFTGAFTLLGGTGSINVNVDAVVPGVFDGSSGFDGIGSRTPISGTATFDTVTEVGSIIINPFSFFGNSLFDASPVTIQAIGDGFGGSGTLIAAIMYYDWNGSFNRPVTAILDASGFLGSIGAIGTSWSVETGCALCATSATPATLFGSQIGAIPIAMTTFNAAYDPAGPTFDNIFPLTDNGISGSPSTTAPISGEYFDFDFTTINATNVPQVPVPAATWLFSSGLVGLLSVAMRRRKNKD</sequence>
<dbReference type="EMBL" id="UOFE01000024">
    <property type="protein sequence ID" value="VAW52068.1"/>
    <property type="molecule type" value="Genomic_DNA"/>
</dbReference>
<evidence type="ECO:0000313" key="2">
    <source>
        <dbReference type="EMBL" id="VAW52068.1"/>
    </source>
</evidence>
<name>A0A3B0W824_9ZZZZ</name>
<evidence type="ECO:0000256" key="1">
    <source>
        <dbReference type="SAM" id="Phobius"/>
    </source>
</evidence>
<reference evidence="2" key="1">
    <citation type="submission" date="2018-06" db="EMBL/GenBank/DDBJ databases">
        <authorList>
            <person name="Zhirakovskaya E."/>
        </authorList>
    </citation>
    <scope>NUCLEOTIDE SEQUENCE</scope>
</reference>
<protein>
    <submittedName>
        <fullName evidence="2">Uncharacterized protein</fullName>
    </submittedName>
</protein>
<gene>
    <name evidence="2" type="ORF">MNBD_GAMMA05-609</name>
</gene>
<keyword evidence="1" id="KW-0472">Membrane</keyword>
<keyword evidence="1" id="KW-1133">Transmembrane helix</keyword>
<keyword evidence="1" id="KW-0812">Transmembrane</keyword>
<proteinExistence type="predicted"/>
<feature type="transmembrane region" description="Helical" evidence="1">
    <location>
        <begin position="245"/>
        <end position="262"/>
    </location>
</feature>
<dbReference type="AlphaFoldDB" id="A0A3B0W824"/>
<accession>A0A3B0W824</accession>